<organism evidence="2 3">
    <name type="scientific">Glutamicibacter arilaitensis (strain DSM 16368 / CIP 108037 / IAM 15318 / JCM 13566 / NCIMB 14258 / Re117)</name>
    <name type="common">Arthrobacter arilaitensis</name>
    <dbReference type="NCBI Taxonomy" id="861360"/>
    <lineage>
        <taxon>Bacteria</taxon>
        <taxon>Bacillati</taxon>
        <taxon>Actinomycetota</taxon>
        <taxon>Actinomycetes</taxon>
        <taxon>Micrococcales</taxon>
        <taxon>Micrococcaceae</taxon>
        <taxon>Glutamicibacter</taxon>
    </lineage>
</organism>
<dbReference type="Proteomes" id="UP000006878">
    <property type="component" value="Plasmid pRE117-1"/>
</dbReference>
<geneLocation type="plasmid" evidence="2 3">
    <name>pRE117-1</name>
</geneLocation>
<keyword evidence="3" id="KW-1185">Reference proteome</keyword>
<name>A0ABP1TYS6_GLUAR</name>
<evidence type="ECO:0000256" key="1">
    <source>
        <dbReference type="SAM" id="MobiDB-lite"/>
    </source>
</evidence>
<protein>
    <submittedName>
        <fullName evidence="2">Uncharacterized protein</fullName>
    </submittedName>
</protein>
<sequence>MKGAESSSSRSSHPTTRGERLEPKAWHVQPRNLPSEEEAERYGRVDFDDDEGRTVLTAYVERTPIGYAVRIENAAEPVTVTIAAAE</sequence>
<accession>A0ABP1TYS6</accession>
<reference evidence="3" key="2">
    <citation type="submission" date="2010-07" db="EMBL/GenBank/DDBJ databases">
        <title>Complete genome sequence of Arthrobacter arilaitensis (strain DSM 16368 / CIP 108037 / JCM 13566 / Re117).</title>
        <authorList>
            <person name="Genoscope."/>
        </authorList>
    </citation>
    <scope>NUCLEOTIDE SEQUENCE [LARGE SCALE GENOMIC DNA]</scope>
    <source>
        <strain evidence="3">DSM 16368 / CIP 108037 / IAM 15318 / JCM 13566 / Re117</strain>
        <plasmid evidence="3">pRE117-1</plasmid>
    </source>
</reference>
<feature type="region of interest" description="Disordered" evidence="1">
    <location>
        <begin position="1"/>
        <end position="40"/>
    </location>
</feature>
<feature type="compositionally biased region" description="Basic and acidic residues" evidence="1">
    <location>
        <begin position="16"/>
        <end position="25"/>
    </location>
</feature>
<evidence type="ECO:0000313" key="3">
    <source>
        <dbReference type="Proteomes" id="UP000006878"/>
    </source>
</evidence>
<evidence type="ECO:0000313" key="2">
    <source>
        <dbReference type="EMBL" id="CBQ74087.1"/>
    </source>
</evidence>
<keyword evidence="2" id="KW-0614">Plasmid</keyword>
<gene>
    <name evidence="2" type="ordered locus">AARI_pI00450</name>
</gene>
<proteinExistence type="predicted"/>
<reference evidence="3" key="1">
    <citation type="journal article" date="2010" name="PLoS ONE">
        <title>The Arthrobacter arilaitensis Re117 genome sequence reveals its genetic adaptation to the surface of cheese.</title>
        <authorList>
            <person name="Monnet C."/>
            <person name="Loux V."/>
            <person name="Gibrat J.F."/>
            <person name="Spinnler E."/>
            <person name="Barbe V."/>
            <person name="Vacherie B."/>
            <person name="Gavory F."/>
            <person name="Gourbeyre E."/>
            <person name="Siguier P."/>
            <person name="Chandler M."/>
            <person name="Elleuch R."/>
            <person name="Irlinger F."/>
            <person name="Vallaeys T."/>
        </authorList>
    </citation>
    <scope>NUCLEOTIDE SEQUENCE</scope>
    <source>
        <strain evidence="3">DSM 16368 / CIP 108037 / IAM 15318 / JCM 13566 / Re117</strain>
    </source>
</reference>
<feature type="compositionally biased region" description="Low complexity" evidence="1">
    <location>
        <begin position="1"/>
        <end position="12"/>
    </location>
</feature>
<dbReference type="EMBL" id="FQ311475">
    <property type="protein sequence ID" value="CBQ74087.1"/>
    <property type="molecule type" value="Genomic_DNA"/>
</dbReference>